<dbReference type="PATRIC" id="fig|1392.242.peg.4455"/>
<proteinExistence type="predicted"/>
<dbReference type="Proteomes" id="UP000035904">
    <property type="component" value="Unassembled WGS sequence"/>
</dbReference>
<dbReference type="AlphaFoldDB" id="A0A0J1HKI2"/>
<gene>
    <name evidence="1" type="ORF">ABW01_28125</name>
</gene>
<name>A0A0J1HKI2_BACAN</name>
<evidence type="ECO:0000313" key="2">
    <source>
        <dbReference type="Proteomes" id="UP000035904"/>
    </source>
</evidence>
<evidence type="ECO:0000313" key="1">
    <source>
        <dbReference type="EMBL" id="KLV14267.1"/>
    </source>
</evidence>
<sequence length="199" mass="22944">MIPTSTYVAKWVLDDLTLASRPNQGIKLSTFKKLEKLYVEYREMIEGDTSFEITHYLLEFINPHNLFVVREGYYIFDNKTMKFIKVSDDIHFSNQSLAYCNNGVAVDLINGKMHFLEGHYYKVKTSYVDLLKGETIPVMVLSHLDNNVGVSVPLTMFNEERTFKIAESYIVDLTSKNCNNESEFSEKGNVVRFLKPSIV</sequence>
<organism evidence="1 2">
    <name type="scientific">Bacillus anthracis</name>
    <name type="common">anthrax bacterium</name>
    <dbReference type="NCBI Taxonomy" id="1392"/>
    <lineage>
        <taxon>Bacteria</taxon>
        <taxon>Bacillati</taxon>
        <taxon>Bacillota</taxon>
        <taxon>Bacilli</taxon>
        <taxon>Bacillales</taxon>
        <taxon>Bacillaceae</taxon>
        <taxon>Bacillus</taxon>
        <taxon>Bacillus cereus group</taxon>
    </lineage>
</organism>
<dbReference type="RefSeq" id="WP_000613334.1">
    <property type="nucleotide sequence ID" value="NZ_JALKIB010000009.1"/>
</dbReference>
<accession>A0A0J1HKI2</accession>
<dbReference type="EMBL" id="LDPG01000034">
    <property type="protein sequence ID" value="KLV14267.1"/>
    <property type="molecule type" value="Genomic_DNA"/>
</dbReference>
<reference evidence="1 2" key="1">
    <citation type="submission" date="2015-05" db="EMBL/GenBank/DDBJ databases">
        <title>Whole genome sequence and identification of bacterial endophytes from Costus igneus.</title>
        <authorList>
            <person name="Lee Y.P."/>
            <person name="Gan H.M."/>
            <person name="Eng W."/>
            <person name="Wheatley M.S."/>
            <person name="Caraballo A."/>
            <person name="Polter S."/>
            <person name="Savka M.A."/>
            <person name="Hudson A.O."/>
        </authorList>
    </citation>
    <scope>NUCLEOTIDE SEQUENCE [LARGE SCALE GENOMIC DNA]</scope>
    <source>
        <strain evidence="1 2">RIT375</strain>
    </source>
</reference>
<protein>
    <submittedName>
        <fullName evidence="1">Uncharacterized protein</fullName>
    </submittedName>
</protein>
<comment type="caution">
    <text evidence="1">The sequence shown here is derived from an EMBL/GenBank/DDBJ whole genome shotgun (WGS) entry which is preliminary data.</text>
</comment>